<reference evidence="1 2" key="1">
    <citation type="submission" date="2015-04" db="EMBL/GenBank/DDBJ databases">
        <authorList>
            <person name="Syromyatnikov M.Y."/>
            <person name="Popov V.N."/>
        </authorList>
    </citation>
    <scope>NUCLEOTIDE SEQUENCE [LARGE SCALE GENOMIC DNA]</scope>
</reference>
<dbReference type="Proteomes" id="UP000183832">
    <property type="component" value="Unassembled WGS sequence"/>
</dbReference>
<evidence type="ECO:0000313" key="2">
    <source>
        <dbReference type="Proteomes" id="UP000183832"/>
    </source>
</evidence>
<evidence type="ECO:0000313" key="1">
    <source>
        <dbReference type="EMBL" id="CRL05212.1"/>
    </source>
</evidence>
<proteinExistence type="predicted"/>
<sequence>MISDGGNAPRKKEKQRKKCLITFFIFALSCQNIFPSVSEMMFTLIASQLLIRKPFDKKFHSIVKQKKLHLGRYLEQNSLNKKFSIPSMFPYYELTVLK</sequence>
<gene>
    <name evidence="1" type="ORF">CLUMA_CG018356</name>
</gene>
<accession>A0A1J1J085</accession>
<protein>
    <submittedName>
        <fullName evidence="1">CLUMA_CG018356, isoform A</fullName>
    </submittedName>
</protein>
<dbReference type="EMBL" id="CVRI01000064">
    <property type="protein sequence ID" value="CRL05212.1"/>
    <property type="molecule type" value="Genomic_DNA"/>
</dbReference>
<name>A0A1J1J085_9DIPT</name>
<dbReference type="AlphaFoldDB" id="A0A1J1J085"/>
<organism evidence="1 2">
    <name type="scientific">Clunio marinus</name>
    <dbReference type="NCBI Taxonomy" id="568069"/>
    <lineage>
        <taxon>Eukaryota</taxon>
        <taxon>Metazoa</taxon>
        <taxon>Ecdysozoa</taxon>
        <taxon>Arthropoda</taxon>
        <taxon>Hexapoda</taxon>
        <taxon>Insecta</taxon>
        <taxon>Pterygota</taxon>
        <taxon>Neoptera</taxon>
        <taxon>Endopterygota</taxon>
        <taxon>Diptera</taxon>
        <taxon>Nematocera</taxon>
        <taxon>Chironomoidea</taxon>
        <taxon>Chironomidae</taxon>
        <taxon>Clunio</taxon>
    </lineage>
</organism>
<keyword evidence="2" id="KW-1185">Reference proteome</keyword>